<dbReference type="RefSeq" id="WP_246004682.1">
    <property type="nucleotide sequence ID" value="NZ_QGTJ01000009.1"/>
</dbReference>
<organism evidence="2 3">
    <name type="scientific">Plasticicumulans acidivorans</name>
    <dbReference type="NCBI Taxonomy" id="886464"/>
    <lineage>
        <taxon>Bacteria</taxon>
        <taxon>Pseudomonadati</taxon>
        <taxon>Pseudomonadota</taxon>
        <taxon>Gammaproteobacteria</taxon>
        <taxon>Candidatus Competibacteraceae</taxon>
        <taxon>Plasticicumulans</taxon>
    </lineage>
</organism>
<comment type="caution">
    <text evidence="2">The sequence shown here is derived from an EMBL/GenBank/DDBJ whole genome shotgun (WGS) entry which is preliminary data.</text>
</comment>
<proteinExistence type="predicted"/>
<evidence type="ECO:0000313" key="3">
    <source>
        <dbReference type="Proteomes" id="UP000246569"/>
    </source>
</evidence>
<reference evidence="2 3" key="1">
    <citation type="submission" date="2018-05" db="EMBL/GenBank/DDBJ databases">
        <title>Genomic Encyclopedia of Type Strains, Phase IV (KMG-IV): sequencing the most valuable type-strain genomes for metagenomic binning, comparative biology and taxonomic classification.</title>
        <authorList>
            <person name="Goeker M."/>
        </authorList>
    </citation>
    <scope>NUCLEOTIDE SEQUENCE [LARGE SCALE GENOMIC DNA]</scope>
    <source>
        <strain evidence="2 3">DSM 23606</strain>
    </source>
</reference>
<protein>
    <recommendedName>
        <fullName evidence="4">VWFA domain-containing protein</fullName>
    </recommendedName>
</protein>
<evidence type="ECO:0000256" key="1">
    <source>
        <dbReference type="SAM" id="MobiDB-lite"/>
    </source>
</evidence>
<gene>
    <name evidence="2" type="ORF">C7443_10979</name>
</gene>
<dbReference type="Proteomes" id="UP000246569">
    <property type="component" value="Unassembled WGS sequence"/>
</dbReference>
<accession>A0A317MS70</accession>
<sequence>MGFARWDSTDWSDYASSTSGRSREDVFARRSLDPDFDPRRIDMRESRDSDLNPQSNAIIIAFDETGSMGSIPDAFVREGLGTLVEEILNRRPVSDPHVMIMGLGDAWCDSAPLQVTQFEADIRIAEQLTRLWLEGGGGGNRFESYNLPWYFAACHTAIDCFEKRGRKGYLFTVGDEPPPPALLAAHVREVCGDALPRDLSTREVLAAAQRMYEVFHVVVEQGSYYRSDRGTVRRGWEALLGQRVLYLADYRRLAELIVSAIAVNEGSDAASVAGSWRGETAEVVARGLARLAPPEPPTRRSGWRNLFGGR</sequence>
<name>A0A317MS70_9GAMM</name>
<feature type="compositionally biased region" description="Polar residues" evidence="1">
    <location>
        <begin position="9"/>
        <end position="20"/>
    </location>
</feature>
<evidence type="ECO:0000313" key="2">
    <source>
        <dbReference type="EMBL" id="PWV59826.1"/>
    </source>
</evidence>
<keyword evidence="3" id="KW-1185">Reference proteome</keyword>
<dbReference type="AlphaFoldDB" id="A0A317MS70"/>
<feature type="region of interest" description="Disordered" evidence="1">
    <location>
        <begin position="1"/>
        <end position="26"/>
    </location>
</feature>
<dbReference type="EMBL" id="QGTJ01000009">
    <property type="protein sequence ID" value="PWV59826.1"/>
    <property type="molecule type" value="Genomic_DNA"/>
</dbReference>
<evidence type="ECO:0008006" key="4">
    <source>
        <dbReference type="Google" id="ProtNLM"/>
    </source>
</evidence>